<dbReference type="EMBL" id="CADEAL010000123">
    <property type="protein sequence ID" value="CAB1414746.1"/>
    <property type="molecule type" value="Genomic_DNA"/>
</dbReference>
<dbReference type="AlphaFoldDB" id="A0A9N7TLM1"/>
<feature type="non-terminal residue" evidence="2">
    <location>
        <position position="1"/>
    </location>
</feature>
<organism evidence="2 3">
    <name type="scientific">Pleuronectes platessa</name>
    <name type="common">European plaice</name>
    <dbReference type="NCBI Taxonomy" id="8262"/>
    <lineage>
        <taxon>Eukaryota</taxon>
        <taxon>Metazoa</taxon>
        <taxon>Chordata</taxon>
        <taxon>Craniata</taxon>
        <taxon>Vertebrata</taxon>
        <taxon>Euteleostomi</taxon>
        <taxon>Actinopterygii</taxon>
        <taxon>Neopterygii</taxon>
        <taxon>Teleostei</taxon>
        <taxon>Neoteleostei</taxon>
        <taxon>Acanthomorphata</taxon>
        <taxon>Carangaria</taxon>
        <taxon>Pleuronectiformes</taxon>
        <taxon>Pleuronectoidei</taxon>
        <taxon>Pleuronectidae</taxon>
        <taxon>Pleuronectes</taxon>
    </lineage>
</organism>
<keyword evidence="3" id="KW-1185">Reference proteome</keyword>
<evidence type="ECO:0000256" key="1">
    <source>
        <dbReference type="SAM" id="MobiDB-lite"/>
    </source>
</evidence>
<comment type="caution">
    <text evidence="2">The sequence shown here is derived from an EMBL/GenBank/DDBJ whole genome shotgun (WGS) entry which is preliminary data.</text>
</comment>
<feature type="region of interest" description="Disordered" evidence="1">
    <location>
        <begin position="123"/>
        <end position="167"/>
    </location>
</feature>
<protein>
    <submittedName>
        <fullName evidence="2">Uncharacterized protein</fullName>
    </submittedName>
</protein>
<proteinExistence type="predicted"/>
<reference evidence="2" key="1">
    <citation type="submission" date="2020-03" db="EMBL/GenBank/DDBJ databases">
        <authorList>
            <person name="Weist P."/>
        </authorList>
    </citation>
    <scope>NUCLEOTIDE SEQUENCE</scope>
</reference>
<accession>A0A9N7TLM1</accession>
<evidence type="ECO:0000313" key="2">
    <source>
        <dbReference type="EMBL" id="CAB1414746.1"/>
    </source>
</evidence>
<dbReference type="Proteomes" id="UP001153269">
    <property type="component" value="Unassembled WGS sequence"/>
</dbReference>
<name>A0A9N7TLM1_PLEPL</name>
<gene>
    <name evidence="2" type="ORF">PLEPLA_LOCUS2457</name>
</gene>
<evidence type="ECO:0000313" key="3">
    <source>
        <dbReference type="Proteomes" id="UP001153269"/>
    </source>
</evidence>
<sequence>ELKPVHELRGASSVHARRGAACQPGNAEAAWLAPRCSNVAWQGGLCLTSRPARRDVTLTCVSDVGAPRPTASTHSADHDVMRHIRPAGAKNVPACTSQSAYTSVKQAILSSFSTDHMNACMSEEKRLPTPHPPSRNRARPLDTATHTTSADPPHFSSGSLRLGRLYP</sequence>